<evidence type="ECO:0000313" key="1">
    <source>
        <dbReference type="EMBL" id="KAG0514475.1"/>
    </source>
</evidence>
<sequence length="74" mass="7837">MGVAPSRATKVVAQAKSTPPPTLCCHGGGRPICAILVRPRVIATCRLLMEEMRNQVPLGAQAIKTTAFFSTSKT</sequence>
<reference evidence="1" key="2">
    <citation type="submission" date="2020-10" db="EMBL/GenBank/DDBJ databases">
        <authorList>
            <person name="Cooper E.A."/>
            <person name="Brenton Z.W."/>
            <person name="Flinn B.S."/>
            <person name="Jenkins J."/>
            <person name="Shu S."/>
            <person name="Flowers D."/>
            <person name="Luo F."/>
            <person name="Wang Y."/>
            <person name="Xia P."/>
            <person name="Barry K."/>
            <person name="Daum C."/>
            <person name="Lipzen A."/>
            <person name="Yoshinaga Y."/>
            <person name="Schmutz J."/>
            <person name="Saski C."/>
            <person name="Vermerris W."/>
            <person name="Kresovich S."/>
        </authorList>
    </citation>
    <scope>NUCLEOTIDE SEQUENCE</scope>
</reference>
<protein>
    <submittedName>
        <fullName evidence="1">Uncharacterized protein</fullName>
    </submittedName>
</protein>
<name>A0A921Q556_SORBI</name>
<accession>A0A921Q556</accession>
<proteinExistence type="predicted"/>
<organism evidence="1 2">
    <name type="scientific">Sorghum bicolor</name>
    <name type="common">Sorghum</name>
    <name type="synonym">Sorghum vulgare</name>
    <dbReference type="NCBI Taxonomy" id="4558"/>
    <lineage>
        <taxon>Eukaryota</taxon>
        <taxon>Viridiplantae</taxon>
        <taxon>Streptophyta</taxon>
        <taxon>Embryophyta</taxon>
        <taxon>Tracheophyta</taxon>
        <taxon>Spermatophyta</taxon>
        <taxon>Magnoliopsida</taxon>
        <taxon>Liliopsida</taxon>
        <taxon>Poales</taxon>
        <taxon>Poaceae</taxon>
        <taxon>PACMAD clade</taxon>
        <taxon>Panicoideae</taxon>
        <taxon>Andropogonodae</taxon>
        <taxon>Andropogoneae</taxon>
        <taxon>Sorghinae</taxon>
        <taxon>Sorghum</taxon>
    </lineage>
</organism>
<dbReference type="Proteomes" id="UP000807115">
    <property type="component" value="Chromosome 10"/>
</dbReference>
<reference evidence="1" key="1">
    <citation type="journal article" date="2019" name="BMC Genomics">
        <title>A new reference genome for Sorghum bicolor reveals high levels of sequence similarity between sweet and grain genotypes: implications for the genetics of sugar metabolism.</title>
        <authorList>
            <person name="Cooper E.A."/>
            <person name="Brenton Z.W."/>
            <person name="Flinn B.S."/>
            <person name="Jenkins J."/>
            <person name="Shu S."/>
            <person name="Flowers D."/>
            <person name="Luo F."/>
            <person name="Wang Y."/>
            <person name="Xia P."/>
            <person name="Barry K."/>
            <person name="Daum C."/>
            <person name="Lipzen A."/>
            <person name="Yoshinaga Y."/>
            <person name="Schmutz J."/>
            <person name="Saski C."/>
            <person name="Vermerris W."/>
            <person name="Kresovich S."/>
        </authorList>
    </citation>
    <scope>NUCLEOTIDE SEQUENCE</scope>
</reference>
<evidence type="ECO:0000313" key="2">
    <source>
        <dbReference type="Proteomes" id="UP000807115"/>
    </source>
</evidence>
<gene>
    <name evidence="1" type="ORF">BDA96_10G194700</name>
</gene>
<dbReference type="AlphaFoldDB" id="A0A921Q556"/>
<dbReference type="EMBL" id="CM027689">
    <property type="protein sequence ID" value="KAG0514475.1"/>
    <property type="molecule type" value="Genomic_DNA"/>
</dbReference>
<comment type="caution">
    <text evidence="1">The sequence shown here is derived from an EMBL/GenBank/DDBJ whole genome shotgun (WGS) entry which is preliminary data.</text>
</comment>